<keyword evidence="3" id="KW-0460">Magnesium</keyword>
<dbReference type="Proteomes" id="UP001519296">
    <property type="component" value="Unassembled WGS sequence"/>
</dbReference>
<dbReference type="PRINTS" id="PR00377">
    <property type="entry name" value="IMPHPHTASES"/>
</dbReference>
<dbReference type="InterPro" id="IPR020583">
    <property type="entry name" value="Inositol_monoP_metal-BS"/>
</dbReference>
<dbReference type="Pfam" id="PF00459">
    <property type="entry name" value="Inositol_P"/>
    <property type="match status" value="1"/>
</dbReference>
<reference evidence="4 5" key="1">
    <citation type="submission" date="2018-02" db="EMBL/GenBank/DDBJ databases">
        <title>Draft genome sequence of Streptococcus oricebi CCUG 70868T type strain.</title>
        <authorList>
            <person name="Mendez V."/>
            <person name="Salva-Serra F."/>
            <person name="Jaen-Luchoro D."/>
            <person name="Gonzales-Siles L."/>
            <person name="Karlsson R."/>
            <person name="Engstrom-Jakobsson H."/>
            <person name="Busquets A."/>
            <person name="Gomila M."/>
            <person name="Pineiro-Iglesias B."/>
            <person name="Bennasar-Figueras A."/>
            <person name="Seeger M."/>
            <person name="Moore E."/>
        </authorList>
    </citation>
    <scope>NUCLEOTIDE SEQUENCE [LARGE SCALE GENOMIC DNA]</scope>
    <source>
        <strain evidence="4 5">CCUG 70868</strain>
    </source>
</reference>
<comment type="caution">
    <text evidence="4">The sequence shown here is derived from an EMBL/GenBank/DDBJ whole genome shotgun (WGS) entry which is preliminary data.</text>
</comment>
<dbReference type="RefSeq" id="WP_209627580.1">
    <property type="nucleotide sequence ID" value="NZ_PRDG01000002.1"/>
</dbReference>
<dbReference type="Gene3D" id="3.40.190.80">
    <property type="match status" value="1"/>
</dbReference>
<dbReference type="CDD" id="cd01637">
    <property type="entry name" value="IMPase_like"/>
    <property type="match status" value="1"/>
</dbReference>
<dbReference type="InterPro" id="IPR000760">
    <property type="entry name" value="Inositol_monophosphatase-like"/>
</dbReference>
<evidence type="ECO:0000313" key="5">
    <source>
        <dbReference type="Proteomes" id="UP001519296"/>
    </source>
</evidence>
<sequence length="255" mass="28945">MENRFAFARDLVYQAGAYLLDHQDHCFKVETKSGPTDLVTQLDQEVQDFLVERILARYPQDGILAEEKGLRHQIDQGPVWIIDPIDGTTNFVTQRRDYAIMLAYFEDGVGQFGIIYDVSRGEIYHGGGRFDVYCNEKKLPPFQNKPLSDFLLAANAGMLESNHWGVADLAKETLGVRVYGSAGISFSKVLSGQLLTYLSYIWPWDYAAAAVMGEKLGYCLLTFDGERPDFQTRQGVIMLPKEKISEFKNYIKKED</sequence>
<keyword evidence="1" id="KW-0479">Metal-binding</keyword>
<evidence type="ECO:0000256" key="2">
    <source>
        <dbReference type="ARBA" id="ARBA00022801"/>
    </source>
</evidence>
<proteinExistence type="predicted"/>
<evidence type="ECO:0000256" key="3">
    <source>
        <dbReference type="ARBA" id="ARBA00022842"/>
    </source>
</evidence>
<keyword evidence="5" id="KW-1185">Reference proteome</keyword>
<dbReference type="SUPFAM" id="SSF56655">
    <property type="entry name" value="Carbohydrate phosphatase"/>
    <property type="match status" value="1"/>
</dbReference>
<evidence type="ECO:0000256" key="1">
    <source>
        <dbReference type="ARBA" id="ARBA00022723"/>
    </source>
</evidence>
<name>A0ABS5B3K6_9STRE</name>
<evidence type="ECO:0000313" key="4">
    <source>
        <dbReference type="EMBL" id="MBP2623096.1"/>
    </source>
</evidence>
<dbReference type="PANTHER" id="PTHR20854">
    <property type="entry name" value="INOSITOL MONOPHOSPHATASE"/>
    <property type="match status" value="1"/>
</dbReference>
<dbReference type="PROSITE" id="PS00629">
    <property type="entry name" value="IMP_1"/>
    <property type="match status" value="1"/>
</dbReference>
<organism evidence="4 5">
    <name type="scientific">Streptococcus oricebi</name>
    <dbReference type="NCBI Taxonomy" id="1547447"/>
    <lineage>
        <taxon>Bacteria</taxon>
        <taxon>Bacillati</taxon>
        <taxon>Bacillota</taxon>
        <taxon>Bacilli</taxon>
        <taxon>Lactobacillales</taxon>
        <taxon>Streptococcaceae</taxon>
        <taxon>Streptococcus</taxon>
    </lineage>
</organism>
<gene>
    <name evidence="4" type="ORF">C4K46_03985</name>
</gene>
<dbReference type="EMBL" id="PRDG01000002">
    <property type="protein sequence ID" value="MBP2623096.1"/>
    <property type="molecule type" value="Genomic_DNA"/>
</dbReference>
<protein>
    <submittedName>
        <fullName evidence="4">Inositol monophosphatase</fullName>
    </submittedName>
</protein>
<accession>A0ABS5B3K6</accession>
<dbReference type="PANTHER" id="PTHR20854:SF4">
    <property type="entry name" value="INOSITOL-1-MONOPHOSPHATASE-RELATED"/>
    <property type="match status" value="1"/>
</dbReference>
<keyword evidence="2" id="KW-0378">Hydrolase</keyword>
<dbReference type="Gene3D" id="3.30.540.10">
    <property type="entry name" value="Fructose-1,6-Bisphosphatase, subunit A, domain 1"/>
    <property type="match status" value="1"/>
</dbReference>